<protein>
    <submittedName>
        <fullName evidence="1">Uncharacterized protein</fullName>
    </submittedName>
</protein>
<dbReference type="STRING" id="714943.Mucpa_3862"/>
<reference evidence="1" key="1">
    <citation type="submission" date="2011-09" db="EMBL/GenBank/DDBJ databases">
        <title>The permanent draft genome of Mucilaginibacter paludis DSM 18603.</title>
        <authorList>
            <consortium name="US DOE Joint Genome Institute (JGI-PGF)"/>
            <person name="Lucas S."/>
            <person name="Han J."/>
            <person name="Lapidus A."/>
            <person name="Bruce D."/>
            <person name="Goodwin L."/>
            <person name="Pitluck S."/>
            <person name="Peters L."/>
            <person name="Kyrpides N."/>
            <person name="Mavromatis K."/>
            <person name="Ivanova N."/>
            <person name="Mikhailova N."/>
            <person name="Held B."/>
            <person name="Detter J.C."/>
            <person name="Tapia R."/>
            <person name="Han C."/>
            <person name="Land M."/>
            <person name="Hauser L."/>
            <person name="Markowitz V."/>
            <person name="Cheng J.-F."/>
            <person name="Hugenholtz P."/>
            <person name="Woyke T."/>
            <person name="Wu D."/>
            <person name="Tindall B."/>
            <person name="Brambilla E."/>
            <person name="Klenk H.-P."/>
            <person name="Eisen J.A."/>
        </authorList>
    </citation>
    <scope>NUCLEOTIDE SEQUENCE [LARGE SCALE GENOMIC DNA]</scope>
    <source>
        <strain evidence="1">DSM 18603</strain>
    </source>
</reference>
<sequence>MIKFKLSANPIDKLFWELNEEFETHKYNLRGGRHPG</sequence>
<dbReference type="HOGENOM" id="CLU_3357142_0_0_10"/>
<gene>
    <name evidence="1" type="ORF">Mucpa_3862</name>
</gene>
<dbReference type="AlphaFoldDB" id="H1Y046"/>
<dbReference type="EMBL" id="CM001403">
    <property type="protein sequence ID" value="EHQ27955.1"/>
    <property type="molecule type" value="Genomic_DNA"/>
</dbReference>
<proteinExistence type="predicted"/>
<name>H1Y046_9SPHI</name>
<accession>H1Y046</accession>
<dbReference type="Proteomes" id="UP000002774">
    <property type="component" value="Chromosome"/>
</dbReference>
<organism evidence="1 2">
    <name type="scientific">Mucilaginibacter paludis DSM 18603</name>
    <dbReference type="NCBI Taxonomy" id="714943"/>
    <lineage>
        <taxon>Bacteria</taxon>
        <taxon>Pseudomonadati</taxon>
        <taxon>Bacteroidota</taxon>
        <taxon>Sphingobacteriia</taxon>
        <taxon>Sphingobacteriales</taxon>
        <taxon>Sphingobacteriaceae</taxon>
        <taxon>Mucilaginibacter</taxon>
    </lineage>
</organism>
<evidence type="ECO:0000313" key="2">
    <source>
        <dbReference type="Proteomes" id="UP000002774"/>
    </source>
</evidence>
<evidence type="ECO:0000313" key="1">
    <source>
        <dbReference type="EMBL" id="EHQ27955.1"/>
    </source>
</evidence>
<keyword evidence="2" id="KW-1185">Reference proteome</keyword>